<organism evidence="1 2">
    <name type="scientific">Ambispora leptoticha</name>
    <dbReference type="NCBI Taxonomy" id="144679"/>
    <lineage>
        <taxon>Eukaryota</taxon>
        <taxon>Fungi</taxon>
        <taxon>Fungi incertae sedis</taxon>
        <taxon>Mucoromycota</taxon>
        <taxon>Glomeromycotina</taxon>
        <taxon>Glomeromycetes</taxon>
        <taxon>Archaeosporales</taxon>
        <taxon>Ambisporaceae</taxon>
        <taxon>Ambispora</taxon>
    </lineage>
</organism>
<sequence length="234" mass="26568">MDDTLWIAPTKEQLQDIVNTATTFYQLTNIQMNPTKSVLAAITKSPSLEIKFNNTTIKAIDAKASFRFLGCWYTTGKKHTPVHKIIKEEVTNALKWMRRARITDKQAIYIVNTVILTRIAYRIQNTTLAPSTCKQITNSYTNMIKHKAGLASSIPNSTMHHHKIYSLRTVEDIQTQQYISIMSYLLNHPLFNTSSLKIRLQQLQNAAATNESILSTNIIIISNTQDNITTVKII</sequence>
<reference evidence="1" key="1">
    <citation type="submission" date="2021-06" db="EMBL/GenBank/DDBJ databases">
        <authorList>
            <person name="Kallberg Y."/>
            <person name="Tangrot J."/>
            <person name="Rosling A."/>
        </authorList>
    </citation>
    <scope>NUCLEOTIDE SEQUENCE</scope>
    <source>
        <strain evidence="1">FL130A</strain>
    </source>
</reference>
<dbReference type="AlphaFoldDB" id="A0A9N9CQQ4"/>
<comment type="caution">
    <text evidence="1">The sequence shown here is derived from an EMBL/GenBank/DDBJ whole genome shotgun (WGS) entry which is preliminary data.</text>
</comment>
<accession>A0A9N9CQQ4</accession>
<name>A0A9N9CQQ4_9GLOM</name>
<dbReference type="EMBL" id="CAJVPS010004938">
    <property type="protein sequence ID" value="CAG8609607.1"/>
    <property type="molecule type" value="Genomic_DNA"/>
</dbReference>
<keyword evidence="2" id="KW-1185">Reference proteome</keyword>
<proteinExistence type="predicted"/>
<evidence type="ECO:0000313" key="1">
    <source>
        <dbReference type="EMBL" id="CAG8609607.1"/>
    </source>
</evidence>
<dbReference type="Proteomes" id="UP000789508">
    <property type="component" value="Unassembled WGS sequence"/>
</dbReference>
<gene>
    <name evidence="1" type="ORF">ALEPTO_LOCUS8501</name>
</gene>
<evidence type="ECO:0000313" key="2">
    <source>
        <dbReference type="Proteomes" id="UP000789508"/>
    </source>
</evidence>
<protein>
    <submittedName>
        <fullName evidence="1">6904_t:CDS:1</fullName>
    </submittedName>
</protein>
<dbReference type="OrthoDB" id="2435398at2759"/>